<name>A0A3M0IDG2_9ACTN</name>
<evidence type="ECO:0000313" key="2">
    <source>
        <dbReference type="EMBL" id="RMB86835.1"/>
    </source>
</evidence>
<dbReference type="Proteomes" id="UP000270471">
    <property type="component" value="Unassembled WGS sequence"/>
</dbReference>
<evidence type="ECO:0000256" key="1">
    <source>
        <dbReference type="SAM" id="MobiDB-lite"/>
    </source>
</evidence>
<protein>
    <submittedName>
        <fullName evidence="2">Uncharacterized protein</fullName>
    </submittedName>
</protein>
<dbReference type="AlphaFoldDB" id="A0A3M0IDG2"/>
<sequence>MADRDAVWRGLDTVLERSFTRRDATRYARPAGRPHGPRRARSGTFVAARRGPGRVPRAG</sequence>
<reference evidence="2 3" key="1">
    <citation type="submission" date="2017-11" db="EMBL/GenBank/DDBJ databases">
        <title>Draft genome of actinobacteria isolated from guarana (Paullinia cupana (Mart.) Ducke.</title>
        <authorList>
            <person name="Siqueira K.A."/>
            <person name="Liotti R.G."/>
            <person name="Mendes T.A.O."/>
            <person name="Soares M.A."/>
        </authorList>
    </citation>
    <scope>NUCLEOTIDE SEQUENCE [LARGE SCALE GENOMIC DNA]</scope>
    <source>
        <strain evidence="2 3">193</strain>
    </source>
</reference>
<organism evidence="2 3">
    <name type="scientific">Streptomyces shenzhenensis</name>
    <dbReference type="NCBI Taxonomy" id="943815"/>
    <lineage>
        <taxon>Bacteria</taxon>
        <taxon>Bacillati</taxon>
        <taxon>Actinomycetota</taxon>
        <taxon>Actinomycetes</taxon>
        <taxon>Kitasatosporales</taxon>
        <taxon>Streptomycetaceae</taxon>
        <taxon>Streptomyces</taxon>
    </lineage>
</organism>
<comment type="caution">
    <text evidence="2">The sequence shown here is derived from an EMBL/GenBank/DDBJ whole genome shotgun (WGS) entry which is preliminary data.</text>
</comment>
<keyword evidence="3" id="KW-1185">Reference proteome</keyword>
<dbReference type="RefSeq" id="WP_121888412.1">
    <property type="nucleotide sequence ID" value="NZ_PENI01000003.1"/>
</dbReference>
<feature type="compositionally biased region" description="Low complexity" evidence="1">
    <location>
        <begin position="42"/>
        <end position="59"/>
    </location>
</feature>
<gene>
    <name evidence="2" type="ORF">CTZ28_07310</name>
</gene>
<dbReference type="EMBL" id="PENI01000003">
    <property type="protein sequence ID" value="RMB86835.1"/>
    <property type="molecule type" value="Genomic_DNA"/>
</dbReference>
<feature type="region of interest" description="Disordered" evidence="1">
    <location>
        <begin position="25"/>
        <end position="59"/>
    </location>
</feature>
<accession>A0A3M0IDG2</accession>
<evidence type="ECO:0000313" key="3">
    <source>
        <dbReference type="Proteomes" id="UP000270471"/>
    </source>
</evidence>
<proteinExistence type="predicted"/>